<feature type="transmembrane region" description="Helical" evidence="8">
    <location>
        <begin position="157"/>
        <end position="179"/>
    </location>
</feature>
<sequence length="512" mass="56345">MNTKVKNIAKYSMIITVILIVSKIFGSLREFVIAAVFGATAESDVFKIATTIPNSIFSCVSAALVTTFIPIFSIVKEDKEKSNDFFNNIINIVVLACSILSILGIVFSKLLTQLFASGFTPKYFEMTSNMTKIVIPSIIFLAVAGLYTGYLQCYGIYVQPAITSIVSNIVIIVGILVFMKYGIKAAIISFLLSAIVQTVVQRPFMKTFKYRFYINFKDENFKRMLKLGIPVLISATVSQISLIVDRTFASHLAAGSISVVDYASKISTLINQVFVASITTVLYPMLTEKFNKEDKTEFKNLIVKTVNIVIIVTIPLMLCMITLSTPIVRLLLQHGKFTAEDTKITSMCLKYLAVSTLGFALMDSLSKTFFSARETVIPMINGFIQVILNVIFISVFVPIFKVNGLPLATTTSSLIMGTILLFEVRKRLGGITIKNAGIAFAKALILGAGMSLSAYLIYFAASVMFNINSITKLAIILIISGIVALIVFALLSRLLKISEVMEIIQVKLKKDK</sequence>
<dbReference type="InterPro" id="IPR051050">
    <property type="entry name" value="Lipid_II_flippase_MurJ/MviN"/>
</dbReference>
<dbReference type="PIRSF" id="PIRSF002869">
    <property type="entry name" value="MviN"/>
    <property type="match status" value="1"/>
</dbReference>
<comment type="subcellular location">
    <subcellularLocation>
        <location evidence="1 8">Cell membrane</location>
        <topology evidence="1 8">Multi-pass membrane protein</topology>
    </subcellularLocation>
</comment>
<evidence type="ECO:0000256" key="5">
    <source>
        <dbReference type="ARBA" id="ARBA00022984"/>
    </source>
</evidence>
<protein>
    <recommendedName>
        <fullName evidence="8">Probable lipid II flippase MurJ</fullName>
    </recommendedName>
</protein>
<proteinExistence type="inferred from homology"/>
<dbReference type="NCBIfam" id="TIGR01695">
    <property type="entry name" value="murJ_mviN"/>
    <property type="match status" value="1"/>
</dbReference>
<reference evidence="10 11" key="1">
    <citation type="submission" date="2024-11" db="EMBL/GenBank/DDBJ databases">
        <authorList>
            <person name="Heng Y.C."/>
            <person name="Lim A.C.H."/>
            <person name="Lee J.K.Y."/>
            <person name="Kittelmann S."/>
        </authorList>
    </citation>
    <scope>NUCLEOTIDE SEQUENCE [LARGE SCALE GENOMIC DNA]</scope>
    <source>
        <strain evidence="10 11">WILCCON 0114</strain>
    </source>
</reference>
<dbReference type="PRINTS" id="PR01806">
    <property type="entry name" value="VIRFACTRMVIN"/>
</dbReference>
<dbReference type="CDD" id="cd13123">
    <property type="entry name" value="MATE_MurJ_like"/>
    <property type="match status" value="1"/>
</dbReference>
<feature type="transmembrane region" description="Helical" evidence="8">
    <location>
        <begin position="306"/>
        <end position="332"/>
    </location>
</feature>
<comment type="caution">
    <text evidence="10">The sequence shown here is derived from an EMBL/GenBank/DDBJ whole genome shotgun (WGS) entry which is preliminary data.</text>
</comment>
<feature type="transmembrane region" description="Helical" evidence="8">
    <location>
        <begin position="344"/>
        <end position="365"/>
    </location>
</feature>
<feature type="transmembrane region" description="Helical" evidence="8">
    <location>
        <begin position="85"/>
        <end position="110"/>
    </location>
</feature>
<evidence type="ECO:0000256" key="3">
    <source>
        <dbReference type="ARBA" id="ARBA00022692"/>
    </source>
</evidence>
<comment type="similarity">
    <text evidence="8 9">Belongs to the MurJ/MviN family.</text>
</comment>
<evidence type="ECO:0000256" key="7">
    <source>
        <dbReference type="ARBA" id="ARBA00023136"/>
    </source>
</evidence>
<keyword evidence="3 8" id="KW-0812">Transmembrane</keyword>
<feature type="transmembrane region" description="Helical" evidence="8">
    <location>
        <begin position="264"/>
        <end position="286"/>
    </location>
</feature>
<keyword evidence="4 8" id="KW-0133">Cell shape</keyword>
<evidence type="ECO:0000256" key="1">
    <source>
        <dbReference type="ARBA" id="ARBA00004651"/>
    </source>
</evidence>
<organism evidence="10 11">
    <name type="scientific">Clostridium neuense</name>
    <dbReference type="NCBI Taxonomy" id="1728934"/>
    <lineage>
        <taxon>Bacteria</taxon>
        <taxon>Bacillati</taxon>
        <taxon>Bacillota</taxon>
        <taxon>Clostridia</taxon>
        <taxon>Eubacteriales</taxon>
        <taxon>Clostridiaceae</taxon>
        <taxon>Clostridium</taxon>
    </lineage>
</organism>
<dbReference type="Pfam" id="PF03023">
    <property type="entry name" value="MurJ"/>
    <property type="match status" value="1"/>
</dbReference>
<feature type="transmembrane region" description="Helical" evidence="8">
    <location>
        <begin position="52"/>
        <end position="73"/>
    </location>
</feature>
<keyword evidence="8 9" id="KW-0813">Transport</keyword>
<feature type="transmembrane region" description="Helical" evidence="8">
    <location>
        <begin position="130"/>
        <end position="150"/>
    </location>
</feature>
<keyword evidence="8 9" id="KW-0961">Cell wall biogenesis/degradation</keyword>
<comment type="pathway">
    <text evidence="8">Cell wall biogenesis; peptidoglycan biosynthesis.</text>
</comment>
<evidence type="ECO:0000313" key="11">
    <source>
        <dbReference type="Proteomes" id="UP001623592"/>
    </source>
</evidence>
<dbReference type="HAMAP" id="MF_02078">
    <property type="entry name" value="MurJ_MviN"/>
    <property type="match status" value="1"/>
</dbReference>
<feature type="transmembrane region" description="Helical" evidence="8">
    <location>
        <begin position="185"/>
        <end position="204"/>
    </location>
</feature>
<evidence type="ECO:0000256" key="8">
    <source>
        <dbReference type="HAMAP-Rule" id="MF_02078"/>
    </source>
</evidence>
<keyword evidence="5 8" id="KW-0573">Peptidoglycan synthesis</keyword>
<keyword evidence="2 8" id="KW-1003">Cell membrane</keyword>
<keyword evidence="7 8" id="KW-0472">Membrane</keyword>
<name>A0ABW8TIT0_9CLOT</name>
<dbReference type="InterPro" id="IPR004268">
    <property type="entry name" value="MurJ"/>
</dbReference>
<dbReference type="EMBL" id="JBJIAA010000012">
    <property type="protein sequence ID" value="MFL0251722.1"/>
    <property type="molecule type" value="Genomic_DNA"/>
</dbReference>
<evidence type="ECO:0000256" key="9">
    <source>
        <dbReference type="PIRNR" id="PIRNR002869"/>
    </source>
</evidence>
<dbReference type="PANTHER" id="PTHR47019">
    <property type="entry name" value="LIPID II FLIPPASE MURJ"/>
    <property type="match status" value="1"/>
</dbReference>
<evidence type="ECO:0000256" key="4">
    <source>
        <dbReference type="ARBA" id="ARBA00022960"/>
    </source>
</evidence>
<feature type="transmembrane region" description="Helical" evidence="8">
    <location>
        <begin position="12"/>
        <end position="40"/>
    </location>
</feature>
<feature type="transmembrane region" description="Helical" evidence="8">
    <location>
        <begin position="443"/>
        <end position="467"/>
    </location>
</feature>
<accession>A0ABW8TIT0</accession>
<gene>
    <name evidence="8 10" type="primary">murJ</name>
    <name evidence="10" type="ORF">ACJDT4_14990</name>
</gene>
<dbReference type="RefSeq" id="WP_406788373.1">
    <property type="nucleotide sequence ID" value="NZ_JBJIAA010000012.1"/>
</dbReference>
<dbReference type="Proteomes" id="UP001623592">
    <property type="component" value="Unassembled WGS sequence"/>
</dbReference>
<evidence type="ECO:0000256" key="2">
    <source>
        <dbReference type="ARBA" id="ARBA00022475"/>
    </source>
</evidence>
<feature type="transmembrane region" description="Helical" evidence="8">
    <location>
        <begin position="473"/>
        <end position="491"/>
    </location>
</feature>
<evidence type="ECO:0000256" key="6">
    <source>
        <dbReference type="ARBA" id="ARBA00022989"/>
    </source>
</evidence>
<evidence type="ECO:0000313" key="10">
    <source>
        <dbReference type="EMBL" id="MFL0251722.1"/>
    </source>
</evidence>
<keyword evidence="11" id="KW-1185">Reference proteome</keyword>
<feature type="transmembrane region" description="Helical" evidence="8">
    <location>
        <begin position="225"/>
        <end position="244"/>
    </location>
</feature>
<comment type="function">
    <text evidence="8 9">Involved in peptidoglycan biosynthesis. Transports lipid-linked peptidoglycan precursors from the inner to the outer leaflet of the cytoplasmic membrane.</text>
</comment>
<keyword evidence="6 8" id="KW-1133">Transmembrane helix</keyword>
<feature type="transmembrane region" description="Helical" evidence="8">
    <location>
        <begin position="377"/>
        <end position="399"/>
    </location>
</feature>
<feature type="transmembrane region" description="Helical" evidence="8">
    <location>
        <begin position="405"/>
        <end position="422"/>
    </location>
</feature>
<dbReference type="PANTHER" id="PTHR47019:SF1">
    <property type="entry name" value="LIPID II FLIPPASE MURJ"/>
    <property type="match status" value="1"/>
</dbReference>